<dbReference type="RefSeq" id="WP_344810664.1">
    <property type="nucleotide sequence ID" value="NZ_BAAAYX010000002.1"/>
</dbReference>
<dbReference type="Pfam" id="PF03992">
    <property type="entry name" value="ABM"/>
    <property type="match status" value="1"/>
</dbReference>
<evidence type="ECO:0000313" key="3">
    <source>
        <dbReference type="Proteomes" id="UP001500051"/>
    </source>
</evidence>
<dbReference type="Gene3D" id="3.30.70.100">
    <property type="match status" value="1"/>
</dbReference>
<feature type="domain" description="ABM" evidence="1">
    <location>
        <begin position="1"/>
        <end position="90"/>
    </location>
</feature>
<name>A0ABP7CNW8_9ACTN</name>
<dbReference type="Proteomes" id="UP001500051">
    <property type="component" value="Unassembled WGS sequence"/>
</dbReference>
<keyword evidence="3" id="KW-1185">Reference proteome</keyword>
<comment type="caution">
    <text evidence="2">The sequence shown here is derived from an EMBL/GenBank/DDBJ whole genome shotgun (WGS) entry which is preliminary data.</text>
</comment>
<proteinExistence type="predicted"/>
<dbReference type="InterPro" id="IPR007138">
    <property type="entry name" value="ABM_dom"/>
</dbReference>
<evidence type="ECO:0000259" key="1">
    <source>
        <dbReference type="PROSITE" id="PS51725"/>
    </source>
</evidence>
<sequence length="94" mass="10813">MVLEVAIIDVTDADGFEAAYRGARDQLTSTDGCRSVRMTRGVETPKRFVLMVEWDSVEAHERNFRETERFKAWRSAIGPYFAEAPRVEHFTDVD</sequence>
<reference evidence="3" key="1">
    <citation type="journal article" date="2019" name="Int. J. Syst. Evol. Microbiol.">
        <title>The Global Catalogue of Microorganisms (GCM) 10K type strain sequencing project: providing services to taxonomists for standard genome sequencing and annotation.</title>
        <authorList>
            <consortium name="The Broad Institute Genomics Platform"/>
            <consortium name="The Broad Institute Genome Sequencing Center for Infectious Disease"/>
            <person name="Wu L."/>
            <person name="Ma J."/>
        </authorList>
    </citation>
    <scope>NUCLEOTIDE SEQUENCE [LARGE SCALE GENOMIC DNA]</scope>
    <source>
        <strain evidence="3">JCM 16548</strain>
    </source>
</reference>
<protein>
    <recommendedName>
        <fullName evidence="1">ABM domain-containing protein</fullName>
    </recommendedName>
</protein>
<gene>
    <name evidence="2" type="ORF">GCM10022204_04790</name>
</gene>
<accession>A0ABP7CNW8</accession>
<dbReference type="PROSITE" id="PS51725">
    <property type="entry name" value="ABM"/>
    <property type="match status" value="1"/>
</dbReference>
<dbReference type="InterPro" id="IPR011008">
    <property type="entry name" value="Dimeric_a/b-barrel"/>
</dbReference>
<organism evidence="2 3">
    <name type="scientific">Microlunatus aurantiacus</name>
    <dbReference type="NCBI Taxonomy" id="446786"/>
    <lineage>
        <taxon>Bacteria</taxon>
        <taxon>Bacillati</taxon>
        <taxon>Actinomycetota</taxon>
        <taxon>Actinomycetes</taxon>
        <taxon>Propionibacteriales</taxon>
        <taxon>Propionibacteriaceae</taxon>
        <taxon>Microlunatus</taxon>
    </lineage>
</organism>
<evidence type="ECO:0000313" key="2">
    <source>
        <dbReference type="EMBL" id="GAA3692417.1"/>
    </source>
</evidence>
<dbReference type="SUPFAM" id="SSF54909">
    <property type="entry name" value="Dimeric alpha+beta barrel"/>
    <property type="match status" value="1"/>
</dbReference>
<dbReference type="EMBL" id="BAAAYX010000002">
    <property type="protein sequence ID" value="GAA3692417.1"/>
    <property type="molecule type" value="Genomic_DNA"/>
</dbReference>